<keyword evidence="1" id="KW-0472">Membrane</keyword>
<evidence type="ECO:0000256" key="1">
    <source>
        <dbReference type="RuleBase" id="RU363076"/>
    </source>
</evidence>
<accession>A0A972JIH5</accession>
<keyword evidence="3" id="KW-1185">Reference proteome</keyword>
<evidence type="ECO:0000313" key="2">
    <source>
        <dbReference type="EMBL" id="NMH65033.1"/>
    </source>
</evidence>
<comment type="similarity">
    <text evidence="1">Belongs to the SURF1 family.</text>
</comment>
<dbReference type="CDD" id="cd06662">
    <property type="entry name" value="SURF1"/>
    <property type="match status" value="1"/>
</dbReference>
<reference evidence="2" key="1">
    <citation type="submission" date="2020-04" db="EMBL/GenBank/DDBJ databases">
        <title>Description of Shewanella salipaludis sp. nov., isolated from a salt marsh.</title>
        <authorList>
            <person name="Park S."/>
            <person name="Yoon J.-H."/>
        </authorList>
    </citation>
    <scope>NUCLEOTIDE SEQUENCE</scope>
    <source>
        <strain evidence="2">SHSM-M6</strain>
    </source>
</reference>
<keyword evidence="1" id="KW-0812">Transmembrane</keyword>
<comment type="caution">
    <text evidence="2">The sequence shown here is derived from an EMBL/GenBank/DDBJ whole genome shotgun (WGS) entry which is preliminary data.</text>
</comment>
<dbReference type="GO" id="GO:0005886">
    <property type="term" value="C:plasma membrane"/>
    <property type="evidence" value="ECO:0007669"/>
    <property type="project" value="UniProtKB-SubCell"/>
</dbReference>
<dbReference type="RefSeq" id="WP_169563723.1">
    <property type="nucleotide sequence ID" value="NZ_JAAXYH010000004.1"/>
</dbReference>
<dbReference type="AlphaFoldDB" id="A0A972JIH5"/>
<feature type="transmembrane region" description="Helical" evidence="1">
    <location>
        <begin position="28"/>
        <end position="48"/>
    </location>
</feature>
<organism evidence="2 3">
    <name type="scientific">Shewanella salipaludis</name>
    <dbReference type="NCBI Taxonomy" id="2723052"/>
    <lineage>
        <taxon>Bacteria</taxon>
        <taxon>Pseudomonadati</taxon>
        <taxon>Pseudomonadota</taxon>
        <taxon>Gammaproteobacteria</taxon>
        <taxon>Alteromonadales</taxon>
        <taxon>Shewanellaceae</taxon>
        <taxon>Shewanella</taxon>
    </lineage>
</organism>
<proteinExistence type="inferred from homology"/>
<feature type="transmembrane region" description="Helical" evidence="1">
    <location>
        <begin position="233"/>
        <end position="253"/>
    </location>
</feature>
<comment type="subcellular location">
    <subcellularLocation>
        <location evidence="1">Cell membrane</location>
        <topology evidence="1">Multi-pass membrane protein</topology>
    </subcellularLocation>
</comment>
<name>A0A972JIH5_9GAMM</name>
<dbReference type="Proteomes" id="UP000737113">
    <property type="component" value="Unassembled WGS sequence"/>
</dbReference>
<keyword evidence="1" id="KW-1133">Transmembrane helix</keyword>
<dbReference type="EMBL" id="JAAXYH010000004">
    <property type="protein sequence ID" value="NMH65033.1"/>
    <property type="molecule type" value="Genomic_DNA"/>
</dbReference>
<dbReference type="InterPro" id="IPR002994">
    <property type="entry name" value="Surf1/Shy1"/>
</dbReference>
<gene>
    <name evidence="2" type="ORF">HC757_07585</name>
</gene>
<evidence type="ECO:0000313" key="3">
    <source>
        <dbReference type="Proteomes" id="UP000737113"/>
    </source>
</evidence>
<protein>
    <recommendedName>
        <fullName evidence="1">SURF1-like protein</fullName>
    </recommendedName>
</protein>
<keyword evidence="1" id="KW-1003">Cell membrane</keyword>
<sequence length="262" mass="29453">MNPSSSTKSTLKTNRVFTDIPRKLPGNFSWLIVLITVSLFMLLVKLGFWQLARAEEKALLQQQLLTRQAAAPLDYRTLISGAEPEPTGYRLRVTAGPALAHVFLLDNQVYLGKVGYLAYQAMEVEPGLPWLLLELGFVEAGPRRDELPRLSPLRGRLKLAGRLYRKQANPMSRALMAESGWPMRLQNLNLPELAQLLNHELAPAVLQPELLPGLTLPHPWQPIPMSAQKHRGYAMQWFSMAAALACLGLWLIIRIKKQRHGS</sequence>
<dbReference type="PROSITE" id="PS50895">
    <property type="entry name" value="SURF1"/>
    <property type="match status" value="1"/>
</dbReference>
<dbReference type="Pfam" id="PF02104">
    <property type="entry name" value="SURF1"/>
    <property type="match status" value="1"/>
</dbReference>